<evidence type="ECO:0000313" key="3">
    <source>
        <dbReference type="EMBL" id="NCJ08599.1"/>
    </source>
</evidence>
<dbReference type="EMBL" id="WVIC01000059">
    <property type="protein sequence ID" value="NCJ08599.1"/>
    <property type="molecule type" value="Genomic_DNA"/>
</dbReference>
<evidence type="ECO:0000256" key="2">
    <source>
        <dbReference type="SAM" id="Phobius"/>
    </source>
</evidence>
<accession>A0A8K2A905</accession>
<organism evidence="3 4">
    <name type="scientific">Petrachloros mirabilis ULC683</name>
    <dbReference type="NCBI Taxonomy" id="2781853"/>
    <lineage>
        <taxon>Bacteria</taxon>
        <taxon>Bacillati</taxon>
        <taxon>Cyanobacteriota</taxon>
        <taxon>Cyanophyceae</taxon>
        <taxon>Synechococcales</taxon>
        <taxon>Petrachlorosaceae</taxon>
        <taxon>Petrachloros</taxon>
        <taxon>Petrachloros mirabilis</taxon>
    </lineage>
</organism>
<feature type="compositionally biased region" description="Basic and acidic residues" evidence="1">
    <location>
        <begin position="290"/>
        <end position="299"/>
    </location>
</feature>
<dbReference type="AlphaFoldDB" id="A0A8K2A905"/>
<evidence type="ECO:0000313" key="4">
    <source>
        <dbReference type="Proteomes" id="UP000607397"/>
    </source>
</evidence>
<gene>
    <name evidence="3" type="ORF">GS597_19210</name>
</gene>
<keyword evidence="2" id="KW-1133">Transmembrane helix</keyword>
<dbReference type="RefSeq" id="WP_161827072.1">
    <property type="nucleotide sequence ID" value="NZ_WVIC01000059.1"/>
</dbReference>
<dbReference type="Proteomes" id="UP000607397">
    <property type="component" value="Unassembled WGS sequence"/>
</dbReference>
<keyword evidence="4" id="KW-1185">Reference proteome</keyword>
<feature type="transmembrane region" description="Helical" evidence="2">
    <location>
        <begin position="217"/>
        <end position="240"/>
    </location>
</feature>
<protein>
    <submittedName>
        <fullName evidence="3">Uncharacterized protein</fullName>
    </submittedName>
</protein>
<proteinExistence type="predicted"/>
<keyword evidence="2" id="KW-0812">Transmembrane</keyword>
<feature type="compositionally biased region" description="Polar residues" evidence="1">
    <location>
        <begin position="270"/>
        <end position="280"/>
    </location>
</feature>
<keyword evidence="2" id="KW-0472">Membrane</keyword>
<reference evidence="3" key="1">
    <citation type="submission" date="2019-12" db="EMBL/GenBank/DDBJ databases">
        <title>High-Quality draft genome sequences of three cyanobacteria isolated from the limestone walls of the Old Cathedral of Coimbra.</title>
        <authorList>
            <person name="Tiago I."/>
            <person name="Soares F."/>
            <person name="Portugal A."/>
        </authorList>
    </citation>
    <scope>NUCLEOTIDE SEQUENCE [LARGE SCALE GENOMIC DNA]</scope>
    <source>
        <strain evidence="3">C</strain>
    </source>
</reference>
<comment type="caution">
    <text evidence="3">The sequence shown here is derived from an EMBL/GenBank/DDBJ whole genome shotgun (WGS) entry which is preliminary data.</text>
</comment>
<name>A0A8K2A905_9CYAN</name>
<feature type="region of interest" description="Disordered" evidence="1">
    <location>
        <begin position="247"/>
        <end position="299"/>
    </location>
</feature>
<sequence length="299" mass="33498">MKIFVQSRGRSPDFEYCWQPEVPPQLSNISSSIQSESPSVVLARFQGRLILLTTGLESPEKRDFRDRPIRHSVCWICSDNDYDEKEIRAIAVLALRGLLSVQVDKYVNLGGENGFEASFPELKSLSDSFLNEIESQRLPEEEYSKRIGKNSQALRHDLAYKLQQYSLPKGYELIVVSTGIKSEESLEKIGAWRSLSNLVKSENWRDVSKSEAQPPNFFVAAIAIVAAIVVVALILLVVLLHPFSPKPEVTPSPSQGMIRNEPEVEVNPEQVDQNSSIRDSTSLEKGLQSLEKDSIPSVK</sequence>
<evidence type="ECO:0000256" key="1">
    <source>
        <dbReference type="SAM" id="MobiDB-lite"/>
    </source>
</evidence>